<reference evidence="2" key="1">
    <citation type="submission" date="2018-05" db="EMBL/GenBank/DDBJ databases">
        <authorList>
            <person name="Lanie J.A."/>
            <person name="Ng W.-L."/>
            <person name="Kazmierczak K.M."/>
            <person name="Andrzejewski T.M."/>
            <person name="Davidsen T.M."/>
            <person name="Wayne K.J."/>
            <person name="Tettelin H."/>
            <person name="Glass J.I."/>
            <person name="Rusch D."/>
            <person name="Podicherti R."/>
            <person name="Tsui H.-C.T."/>
            <person name="Winkler M.E."/>
        </authorList>
    </citation>
    <scope>NUCLEOTIDE SEQUENCE</scope>
</reference>
<dbReference type="SUPFAM" id="SSF88697">
    <property type="entry name" value="PUA domain-like"/>
    <property type="match status" value="1"/>
</dbReference>
<gene>
    <name evidence="2" type="ORF">METZ01_LOCUS416202</name>
</gene>
<dbReference type="Gene3D" id="2.30.130.40">
    <property type="entry name" value="LON domain-like"/>
    <property type="match status" value="1"/>
</dbReference>
<proteinExistence type="predicted"/>
<accession>A0A382WYQ5</accession>
<dbReference type="Pfam" id="PF02190">
    <property type="entry name" value="LON_substr_bdg"/>
    <property type="match status" value="1"/>
</dbReference>
<feature type="non-terminal residue" evidence="2">
    <location>
        <position position="58"/>
    </location>
</feature>
<evidence type="ECO:0000313" key="2">
    <source>
        <dbReference type="EMBL" id="SVD63348.1"/>
    </source>
</evidence>
<dbReference type="PROSITE" id="PS51787">
    <property type="entry name" value="LON_N"/>
    <property type="match status" value="1"/>
</dbReference>
<sequence length="58" mass="6507">MSKRTPGEYQTLPLLPLRDVVIFPGMMMPFVVGRARSVAALERAMESGKRLFLAAQRD</sequence>
<dbReference type="InterPro" id="IPR046336">
    <property type="entry name" value="Lon_prtase_N_sf"/>
</dbReference>
<dbReference type="InterPro" id="IPR015947">
    <property type="entry name" value="PUA-like_sf"/>
</dbReference>
<organism evidence="2">
    <name type="scientific">marine metagenome</name>
    <dbReference type="NCBI Taxonomy" id="408172"/>
    <lineage>
        <taxon>unclassified sequences</taxon>
        <taxon>metagenomes</taxon>
        <taxon>ecological metagenomes</taxon>
    </lineage>
</organism>
<protein>
    <recommendedName>
        <fullName evidence="1">Lon N-terminal domain-containing protein</fullName>
    </recommendedName>
</protein>
<feature type="domain" description="Lon N-terminal" evidence="1">
    <location>
        <begin position="12"/>
        <end position="58"/>
    </location>
</feature>
<dbReference type="AlphaFoldDB" id="A0A382WYQ5"/>
<evidence type="ECO:0000259" key="1">
    <source>
        <dbReference type="PROSITE" id="PS51787"/>
    </source>
</evidence>
<dbReference type="InterPro" id="IPR003111">
    <property type="entry name" value="Lon_prtase_N"/>
</dbReference>
<dbReference type="EMBL" id="UINC01163182">
    <property type="protein sequence ID" value="SVD63348.1"/>
    <property type="molecule type" value="Genomic_DNA"/>
</dbReference>
<name>A0A382WYQ5_9ZZZZ</name>